<feature type="transmembrane region" description="Helical" evidence="4">
    <location>
        <begin position="23"/>
        <end position="47"/>
    </location>
</feature>
<evidence type="ECO:0000256" key="1">
    <source>
        <dbReference type="ARBA" id="ARBA00022692"/>
    </source>
</evidence>
<feature type="transmembrane region" description="Helical" evidence="4">
    <location>
        <begin position="348"/>
        <end position="372"/>
    </location>
</feature>
<dbReference type="SUPFAM" id="SSF103473">
    <property type="entry name" value="MFS general substrate transporter"/>
    <property type="match status" value="1"/>
</dbReference>
<feature type="transmembrane region" description="Helical" evidence="4">
    <location>
        <begin position="115"/>
        <end position="133"/>
    </location>
</feature>
<evidence type="ECO:0000256" key="4">
    <source>
        <dbReference type="SAM" id="Phobius"/>
    </source>
</evidence>
<keyword evidence="6" id="KW-1185">Reference proteome</keyword>
<accession>A0A941AS20</accession>
<dbReference type="InterPro" id="IPR036259">
    <property type="entry name" value="MFS_trans_sf"/>
</dbReference>
<name>A0A941AS20_9GAMM</name>
<feature type="transmembrane region" description="Helical" evidence="4">
    <location>
        <begin position="290"/>
        <end position="309"/>
    </location>
</feature>
<keyword evidence="2 4" id="KW-1133">Transmembrane helix</keyword>
<proteinExistence type="predicted"/>
<dbReference type="InterPro" id="IPR052524">
    <property type="entry name" value="MFS_Cyanate_Porter"/>
</dbReference>
<feature type="transmembrane region" description="Helical" evidence="4">
    <location>
        <begin position="225"/>
        <end position="244"/>
    </location>
</feature>
<dbReference type="InterPro" id="IPR011701">
    <property type="entry name" value="MFS"/>
</dbReference>
<feature type="transmembrane region" description="Helical" evidence="4">
    <location>
        <begin position="180"/>
        <end position="198"/>
    </location>
</feature>
<dbReference type="PANTHER" id="PTHR23523:SF2">
    <property type="entry name" value="2-NITROIMIDAZOLE TRANSPORTER"/>
    <property type="match status" value="1"/>
</dbReference>
<feature type="transmembrane region" description="Helical" evidence="4">
    <location>
        <begin position="315"/>
        <end position="336"/>
    </location>
</feature>
<gene>
    <name evidence="5" type="ORF">J5837_00225</name>
</gene>
<feature type="transmembrane region" description="Helical" evidence="4">
    <location>
        <begin position="59"/>
        <end position="80"/>
    </location>
</feature>
<dbReference type="Gene3D" id="1.20.1250.20">
    <property type="entry name" value="MFS general substrate transporter like domains"/>
    <property type="match status" value="2"/>
</dbReference>
<keyword evidence="1 4" id="KW-0812">Transmembrane</keyword>
<reference evidence="5" key="1">
    <citation type="journal article" date="2016" name="Int. J. Syst. Evol. Microbiol.">
        <title>Pseudoxanthomonas helianthi sp. nov., isolated from roots of Jerusalem artichoke (Helianthus tuberosus).</title>
        <authorList>
            <person name="Kittiwongwattana C."/>
            <person name="Thawai C."/>
        </authorList>
    </citation>
    <scope>NUCLEOTIDE SEQUENCE</scope>
    <source>
        <strain evidence="5">110414</strain>
    </source>
</reference>
<feature type="transmembrane region" description="Helical" evidence="4">
    <location>
        <begin position="145"/>
        <end position="168"/>
    </location>
</feature>
<evidence type="ECO:0000256" key="3">
    <source>
        <dbReference type="ARBA" id="ARBA00023136"/>
    </source>
</evidence>
<feature type="transmembrane region" description="Helical" evidence="4">
    <location>
        <begin position="92"/>
        <end position="109"/>
    </location>
</feature>
<evidence type="ECO:0000256" key="2">
    <source>
        <dbReference type="ARBA" id="ARBA00022989"/>
    </source>
</evidence>
<evidence type="ECO:0000313" key="5">
    <source>
        <dbReference type="EMBL" id="MBP3982832.1"/>
    </source>
</evidence>
<comment type="caution">
    <text evidence="5">The sequence shown here is derived from an EMBL/GenBank/DDBJ whole genome shotgun (WGS) entry which is preliminary data.</text>
</comment>
<dbReference type="EMBL" id="JAGKTC010000001">
    <property type="protein sequence ID" value="MBP3982832.1"/>
    <property type="molecule type" value="Genomic_DNA"/>
</dbReference>
<protein>
    <submittedName>
        <fullName evidence="5">MFS transporter</fullName>
    </submittedName>
</protein>
<reference evidence="5" key="2">
    <citation type="submission" date="2021-03" db="EMBL/GenBank/DDBJ databases">
        <authorList>
            <person name="Cao W."/>
        </authorList>
    </citation>
    <scope>NUCLEOTIDE SEQUENCE</scope>
    <source>
        <strain evidence="5">110414</strain>
    </source>
</reference>
<evidence type="ECO:0000313" key="6">
    <source>
        <dbReference type="Proteomes" id="UP000673447"/>
    </source>
</evidence>
<organism evidence="5 6">
    <name type="scientific">Pseudoxanthomonas helianthi</name>
    <dbReference type="NCBI Taxonomy" id="1453541"/>
    <lineage>
        <taxon>Bacteria</taxon>
        <taxon>Pseudomonadati</taxon>
        <taxon>Pseudomonadota</taxon>
        <taxon>Gammaproteobacteria</taxon>
        <taxon>Lysobacterales</taxon>
        <taxon>Lysobacteraceae</taxon>
        <taxon>Pseudoxanthomonas</taxon>
    </lineage>
</organism>
<dbReference type="GO" id="GO:0022857">
    <property type="term" value="F:transmembrane transporter activity"/>
    <property type="evidence" value="ECO:0007669"/>
    <property type="project" value="InterPro"/>
</dbReference>
<feature type="transmembrane region" description="Helical" evidence="4">
    <location>
        <begin position="378"/>
        <end position="397"/>
    </location>
</feature>
<dbReference type="PANTHER" id="PTHR23523">
    <property type="match status" value="1"/>
</dbReference>
<dbReference type="RefSeq" id="WP_210534719.1">
    <property type="nucleotide sequence ID" value="NZ_JAGKTC010000001.1"/>
</dbReference>
<dbReference type="AlphaFoldDB" id="A0A941AS20"/>
<dbReference type="Pfam" id="PF07690">
    <property type="entry name" value="MFS_1"/>
    <property type="match status" value="1"/>
</dbReference>
<sequence length="423" mass="44922">MPASENPTLLAGTPRGGLRHGRWLALAGILLAAFNLRTAVTSLTPLLQTVGETFGFGSAVTGVVGMLPTASFAFFGVMTARIVHRLGLERTTALAMALATAGLLARGFVQGTTGLIVTSLLALAGMGIGNVALPPLVKRHFPGRVGVLSSLYITLLQLGTMLPAFAAVPLANAYGWRVSLASWSVASLVALLPWIVLLRQQGHAHGGDLPDTHPPRKARAWHSGLGWAMCAMFGMTSLATYSMFTWLPRWFVEAGATPQAAGNLLGVYSAVLLPLALLVPLVATRMRRPFLIVLAAVACYAVGFLGMLWKPLAFPNLWAASLGMAGMTFPLGLVLINLRTRTPAGSAMLSSFVQGVGYTLACLGPLLFGLLHEWSGHWAWPVGFLGLCILALAWGGWQACRPRYLEDEWLPRPVLAPSTRTAD</sequence>
<keyword evidence="3 4" id="KW-0472">Membrane</keyword>
<feature type="transmembrane region" description="Helical" evidence="4">
    <location>
        <begin position="264"/>
        <end position="283"/>
    </location>
</feature>
<dbReference type="Proteomes" id="UP000673447">
    <property type="component" value="Unassembled WGS sequence"/>
</dbReference>